<dbReference type="AlphaFoldDB" id="A0A2H1EJ09"/>
<accession>A0A2H1EJ09</accession>
<dbReference type="InterPro" id="IPR036249">
    <property type="entry name" value="Thioredoxin-like_sf"/>
</dbReference>
<name>A0A2H1EJ09_9ARCH</name>
<dbReference type="PANTHER" id="PTHR42852:SF13">
    <property type="entry name" value="PROTEIN DIPZ"/>
    <property type="match status" value="1"/>
</dbReference>
<dbReference type="EMBL" id="FRFC01000005">
    <property type="protein sequence ID" value="SHO47261.1"/>
    <property type="molecule type" value="Genomic_DNA"/>
</dbReference>
<dbReference type="SUPFAM" id="SSF52833">
    <property type="entry name" value="Thioredoxin-like"/>
    <property type="match status" value="1"/>
</dbReference>
<protein>
    <submittedName>
        <fullName evidence="2">Alkyl hydroperoxide reductase</fullName>
    </submittedName>
</protein>
<evidence type="ECO:0000313" key="3">
    <source>
        <dbReference type="Proteomes" id="UP000232412"/>
    </source>
</evidence>
<dbReference type="InterPro" id="IPR050553">
    <property type="entry name" value="Thioredoxin_ResA/DsbE_sf"/>
</dbReference>
<proteinExistence type="predicted"/>
<evidence type="ECO:0000313" key="2">
    <source>
        <dbReference type="EMBL" id="SHO47261.1"/>
    </source>
</evidence>
<gene>
    <name evidence="2" type="ORF">NSIN_40037</name>
</gene>
<dbReference type="Gene3D" id="3.40.30.10">
    <property type="entry name" value="Glutaredoxin"/>
    <property type="match status" value="1"/>
</dbReference>
<dbReference type="Proteomes" id="UP000232412">
    <property type="component" value="Unassembled WGS sequence"/>
</dbReference>
<dbReference type="PROSITE" id="PS51352">
    <property type="entry name" value="THIOREDOXIN_2"/>
    <property type="match status" value="1"/>
</dbReference>
<reference evidence="3" key="1">
    <citation type="submission" date="2016-12" db="EMBL/GenBank/DDBJ databases">
        <authorList>
            <person name="Herbold C."/>
        </authorList>
    </citation>
    <scope>NUCLEOTIDE SEQUENCE [LARGE SCALE GENOMIC DNA]</scope>
</reference>
<organism evidence="2 3">
    <name type="scientific">Nitrosotalea sinensis</name>
    <dbReference type="NCBI Taxonomy" id="1499975"/>
    <lineage>
        <taxon>Archaea</taxon>
        <taxon>Nitrososphaerota</taxon>
        <taxon>Nitrososphaeria</taxon>
        <taxon>Nitrosotaleales</taxon>
        <taxon>Nitrosotaleaceae</taxon>
        <taxon>Nitrosotalea</taxon>
    </lineage>
</organism>
<keyword evidence="3" id="KW-1185">Reference proteome</keyword>
<feature type="domain" description="Thioredoxin" evidence="1">
    <location>
        <begin position="16"/>
        <end position="157"/>
    </location>
</feature>
<dbReference type="InterPro" id="IPR013766">
    <property type="entry name" value="Thioredoxin_domain"/>
</dbReference>
<evidence type="ECO:0000259" key="1">
    <source>
        <dbReference type="PROSITE" id="PS51352"/>
    </source>
</evidence>
<dbReference type="PANTHER" id="PTHR42852">
    <property type="entry name" value="THIOL:DISULFIDE INTERCHANGE PROTEIN DSBE"/>
    <property type="match status" value="1"/>
</dbReference>
<sequence>METDINNSTGHADMTVQIGAKSPNLKVSEWVQGLPTNIDKEKDNVVLVEVFQVNCPGCFLYGIPQAIDIYQKYRKEGVTVLGVATAFEDFDKNTLENLRLLLTTGEVIGETLKALGQYGQLIDKNKIPYKIPFPVAMDMLKKEDEPTSQSKIDEIINANVPSYESYSQNQKLEIIERVKQYLKNKEYSAQTFEEFALRGTPSSILIDKKGILRDVSFGTNDFLEENIKKLLNE</sequence>